<dbReference type="NCBIfam" id="TIGR03025">
    <property type="entry name" value="EPS_sugtrans"/>
    <property type="match status" value="1"/>
</dbReference>
<evidence type="ECO:0000256" key="6">
    <source>
        <dbReference type="ARBA" id="ARBA00023136"/>
    </source>
</evidence>
<evidence type="ECO:0000256" key="3">
    <source>
        <dbReference type="ARBA" id="ARBA00022679"/>
    </source>
</evidence>
<sequence length="461" mass="53723">MKKYEQIERMSNEKYKRMIKLLFSSVMLLGLCGIYAFVWIGYYNKYIVQSGFGFFRRGNWLMVLLYGVLLTFFMKTYGGFKVGYLKNGNLIYSQIISVVFTNLFTYFQIAVIDKRFVGPAYIVIMTIVDIALIVFWTQTFQTLYKHIFPPRKMVLISGEREDYHLRNKINSREDKYEICKTISCKNELSVISREIEEYDGVIIGDIPSHERNVLLKFCYEKGIRSYSVPKISDILLRSSVELNLFDSPLLLSRNTGLTLEQSFFKRFEDIVVAFMMLIIFSPVFLITATCIKLTDHGPIFYKQDRLTQGGKVFQIYKFRTMVMNAEELSGPVLAEENDPRITKIGRFLRRLRLDEAPQILNILKGDMSVVGPRPERPELAAQICEEIPEFEYRLKVKAGLTGYAQVYGKYNTTSYDKLKLDLTYIRNFSFLLDFKLILMTPKIMLIKESTEGVKSRNNKHN</sequence>
<dbReference type="AlphaFoldDB" id="A0A2V3Y002"/>
<gene>
    <name evidence="9" type="ORF">DFR60_115131</name>
</gene>
<evidence type="ECO:0000256" key="5">
    <source>
        <dbReference type="ARBA" id="ARBA00022989"/>
    </source>
</evidence>
<feature type="domain" description="Bacterial sugar transferase" evidence="8">
    <location>
        <begin position="265"/>
        <end position="445"/>
    </location>
</feature>
<dbReference type="Pfam" id="PF02397">
    <property type="entry name" value="Bac_transf"/>
    <property type="match status" value="1"/>
</dbReference>
<accession>A0A2V3Y002</accession>
<dbReference type="PANTHER" id="PTHR30576:SF0">
    <property type="entry name" value="UNDECAPRENYL-PHOSPHATE N-ACETYLGALACTOSAMINYL 1-PHOSPHATE TRANSFERASE-RELATED"/>
    <property type="match status" value="1"/>
</dbReference>
<feature type="transmembrane region" description="Helical" evidence="7">
    <location>
        <begin position="270"/>
        <end position="288"/>
    </location>
</feature>
<evidence type="ECO:0000313" key="9">
    <source>
        <dbReference type="EMBL" id="PXX48957.1"/>
    </source>
</evidence>
<organism evidence="9 10">
    <name type="scientific">Hungatella effluvii</name>
    <dbReference type="NCBI Taxonomy" id="1096246"/>
    <lineage>
        <taxon>Bacteria</taxon>
        <taxon>Bacillati</taxon>
        <taxon>Bacillota</taxon>
        <taxon>Clostridia</taxon>
        <taxon>Lachnospirales</taxon>
        <taxon>Lachnospiraceae</taxon>
        <taxon>Hungatella</taxon>
    </lineage>
</organism>
<feature type="transmembrane region" description="Helical" evidence="7">
    <location>
        <begin position="90"/>
        <end position="110"/>
    </location>
</feature>
<dbReference type="PANTHER" id="PTHR30576">
    <property type="entry name" value="COLANIC BIOSYNTHESIS UDP-GLUCOSE LIPID CARRIER TRANSFERASE"/>
    <property type="match status" value="1"/>
</dbReference>
<evidence type="ECO:0000313" key="10">
    <source>
        <dbReference type="Proteomes" id="UP000248057"/>
    </source>
</evidence>
<keyword evidence="4 7" id="KW-0812">Transmembrane</keyword>
<dbReference type="GO" id="GO:0016780">
    <property type="term" value="F:phosphotransferase activity, for other substituted phosphate groups"/>
    <property type="evidence" value="ECO:0007669"/>
    <property type="project" value="TreeGrafter"/>
</dbReference>
<keyword evidence="6 7" id="KW-0472">Membrane</keyword>
<dbReference type="GO" id="GO:0016020">
    <property type="term" value="C:membrane"/>
    <property type="evidence" value="ECO:0007669"/>
    <property type="project" value="UniProtKB-SubCell"/>
</dbReference>
<feature type="transmembrane region" description="Helical" evidence="7">
    <location>
        <begin position="116"/>
        <end position="136"/>
    </location>
</feature>
<evidence type="ECO:0000256" key="4">
    <source>
        <dbReference type="ARBA" id="ARBA00022692"/>
    </source>
</evidence>
<evidence type="ECO:0000256" key="2">
    <source>
        <dbReference type="ARBA" id="ARBA00006464"/>
    </source>
</evidence>
<comment type="caution">
    <text evidence="9">The sequence shown here is derived from an EMBL/GenBank/DDBJ whole genome shotgun (WGS) entry which is preliminary data.</text>
</comment>
<evidence type="ECO:0000259" key="8">
    <source>
        <dbReference type="Pfam" id="PF02397"/>
    </source>
</evidence>
<evidence type="ECO:0000256" key="7">
    <source>
        <dbReference type="SAM" id="Phobius"/>
    </source>
</evidence>
<keyword evidence="5 7" id="KW-1133">Transmembrane helix</keyword>
<comment type="similarity">
    <text evidence="2">Belongs to the bacterial sugar transferase family.</text>
</comment>
<comment type="subcellular location">
    <subcellularLocation>
        <location evidence="1">Membrane</location>
        <topology evidence="1">Multi-pass membrane protein</topology>
    </subcellularLocation>
</comment>
<keyword evidence="3 9" id="KW-0808">Transferase</keyword>
<dbReference type="InterPro" id="IPR003362">
    <property type="entry name" value="Bact_transf"/>
</dbReference>
<dbReference type="InterPro" id="IPR017475">
    <property type="entry name" value="EPS_sugar_tfrase"/>
</dbReference>
<evidence type="ECO:0000256" key="1">
    <source>
        <dbReference type="ARBA" id="ARBA00004141"/>
    </source>
</evidence>
<dbReference type="Proteomes" id="UP000248057">
    <property type="component" value="Unassembled WGS sequence"/>
</dbReference>
<protein>
    <submittedName>
        <fullName evidence="9">Exopolysaccharide biosynthesis polyprenyl glycosylphosphotransferase</fullName>
    </submittedName>
</protein>
<keyword evidence="10" id="KW-1185">Reference proteome</keyword>
<name>A0A2V3Y002_9FIRM</name>
<proteinExistence type="inferred from homology"/>
<dbReference type="EMBL" id="QJKD01000015">
    <property type="protein sequence ID" value="PXX48957.1"/>
    <property type="molecule type" value="Genomic_DNA"/>
</dbReference>
<reference evidence="9 10" key="1">
    <citation type="submission" date="2018-05" db="EMBL/GenBank/DDBJ databases">
        <title>Genomic Encyclopedia of Type Strains, Phase IV (KMG-IV): sequencing the most valuable type-strain genomes for metagenomic binning, comparative biology and taxonomic classification.</title>
        <authorList>
            <person name="Goeker M."/>
        </authorList>
    </citation>
    <scope>NUCLEOTIDE SEQUENCE [LARGE SCALE GENOMIC DNA]</scope>
    <source>
        <strain evidence="9 10">DSM 24995</strain>
    </source>
</reference>
<feature type="transmembrane region" description="Helical" evidence="7">
    <location>
        <begin position="60"/>
        <end position="78"/>
    </location>
</feature>
<feature type="transmembrane region" description="Helical" evidence="7">
    <location>
        <begin position="21"/>
        <end position="40"/>
    </location>
</feature>